<dbReference type="InterPro" id="IPR045851">
    <property type="entry name" value="AMP-bd_C_sf"/>
</dbReference>
<protein>
    <submittedName>
        <fullName evidence="7">O-succinylbenzoate--CoA ligase</fullName>
        <ecNumber evidence="7">6.2.1.26</ecNumber>
    </submittedName>
</protein>
<evidence type="ECO:0000256" key="2">
    <source>
        <dbReference type="ARBA" id="ARBA00022598"/>
    </source>
</evidence>
<dbReference type="InterPro" id="IPR000873">
    <property type="entry name" value="AMP-dep_synth/lig_dom"/>
</dbReference>
<dbReference type="Proteomes" id="UP001306592">
    <property type="component" value="Unassembled WGS sequence"/>
</dbReference>
<evidence type="ECO:0000256" key="3">
    <source>
        <dbReference type="ARBA" id="ARBA00022741"/>
    </source>
</evidence>
<keyword evidence="3" id="KW-0547">Nucleotide-binding</keyword>
<keyword evidence="1" id="KW-0474">Menaquinone biosynthesis</keyword>
<keyword evidence="8" id="KW-1185">Reference proteome</keyword>
<dbReference type="InterPro" id="IPR042099">
    <property type="entry name" value="ANL_N_sf"/>
</dbReference>
<dbReference type="Gene3D" id="3.30.300.30">
    <property type="match status" value="1"/>
</dbReference>
<dbReference type="Pfam" id="PF00501">
    <property type="entry name" value="AMP-binding"/>
    <property type="match status" value="1"/>
</dbReference>
<dbReference type="PANTHER" id="PTHR43767">
    <property type="entry name" value="LONG-CHAIN-FATTY-ACID--COA LIGASE"/>
    <property type="match status" value="1"/>
</dbReference>
<keyword evidence="4" id="KW-0067">ATP-binding</keyword>
<feature type="domain" description="AMP-dependent synthetase/ligase" evidence="5">
    <location>
        <begin position="12"/>
        <end position="320"/>
    </location>
</feature>
<dbReference type="InterPro" id="IPR050237">
    <property type="entry name" value="ATP-dep_AMP-bd_enzyme"/>
</dbReference>
<comment type="caution">
    <text evidence="7">The sequence shown here is derived from an EMBL/GenBank/DDBJ whole genome shotgun (WGS) entry which is preliminary data.</text>
</comment>
<evidence type="ECO:0000256" key="4">
    <source>
        <dbReference type="ARBA" id="ARBA00022840"/>
    </source>
</evidence>
<name>A0ABU8DH16_ERWAP</name>
<proteinExistence type="predicted"/>
<dbReference type="Gene3D" id="3.40.50.12780">
    <property type="entry name" value="N-terminal domain of ligase-like"/>
    <property type="match status" value="1"/>
</dbReference>
<organism evidence="7 8">
    <name type="scientific">Erwinia aphidicola</name>
    <dbReference type="NCBI Taxonomy" id="68334"/>
    <lineage>
        <taxon>Bacteria</taxon>
        <taxon>Pseudomonadati</taxon>
        <taxon>Pseudomonadota</taxon>
        <taxon>Gammaproteobacteria</taxon>
        <taxon>Enterobacterales</taxon>
        <taxon>Erwiniaceae</taxon>
        <taxon>Erwinia</taxon>
    </lineage>
</organism>
<dbReference type="InterPro" id="IPR025110">
    <property type="entry name" value="AMP-bd_C"/>
</dbReference>
<dbReference type="NCBIfam" id="TIGR01923">
    <property type="entry name" value="menE"/>
    <property type="match status" value="1"/>
</dbReference>
<dbReference type="InterPro" id="IPR010192">
    <property type="entry name" value="MenE"/>
</dbReference>
<feature type="domain" description="AMP-binding enzyme C-terminal" evidence="6">
    <location>
        <begin position="370"/>
        <end position="431"/>
    </location>
</feature>
<dbReference type="NCBIfam" id="NF006539">
    <property type="entry name" value="PRK09029.1"/>
    <property type="match status" value="1"/>
</dbReference>
<evidence type="ECO:0000313" key="8">
    <source>
        <dbReference type="Proteomes" id="UP001306592"/>
    </source>
</evidence>
<keyword evidence="2 7" id="KW-0436">Ligase</keyword>
<dbReference type="GO" id="GO:0008756">
    <property type="term" value="F:o-succinylbenzoate-CoA ligase activity"/>
    <property type="evidence" value="ECO:0007669"/>
    <property type="project" value="UniProtKB-EC"/>
</dbReference>
<dbReference type="PANTHER" id="PTHR43767:SF10">
    <property type="entry name" value="SURFACTIN SYNTHASE SUBUNIT 1"/>
    <property type="match status" value="1"/>
</dbReference>
<evidence type="ECO:0000313" key="7">
    <source>
        <dbReference type="EMBL" id="MEI2682804.1"/>
    </source>
</evidence>
<evidence type="ECO:0000256" key="1">
    <source>
        <dbReference type="ARBA" id="ARBA00022428"/>
    </source>
</evidence>
<dbReference type="CDD" id="cd17630">
    <property type="entry name" value="OSB_MenE-like"/>
    <property type="match status" value="1"/>
</dbReference>
<dbReference type="SUPFAM" id="SSF56801">
    <property type="entry name" value="Acetyl-CoA synthetase-like"/>
    <property type="match status" value="1"/>
</dbReference>
<sequence length="464" mass="50406">MSVAALTDWPWRHWARRCPQAQAIDAGDVTLSWQQLEQEIVQHAQGFRQQGVQPGNLVILRSANSLQAVVSWLSLLACGARVLALNPQLPDSQLEMLLPNLRADFSVGSAGTGCLNPPALLNLRRAGHVIHPWQPAALATLTLTSGSCGLPKAAAHTIAAHLHSAAAVIALMEFSARDRWLLSLPLFHVSGLGILWRWLVSGATLTLADSTGFSAALARSSFASLVPTQLWRLLRQPERPAMLRSVLLGGAAIASELVQRAEAAGIRCFCGYGMTESASTVSAKRADDRPGVGKPLDGQEVRIVNGEIWLRSPTLALGYWQQGQLRPLTDADGWLHSGDLGAWRLDELCVLGRRDNLFFCGAEAVQPEVIERLLLRHPQVTQAVVVALEDDEYGSRPVALVNDGVAMAPLAAWALPQLAAWQRPVKWYTLPALGCGGIKPSRRRLMQWVAQQQEIDVVFPQRAS</sequence>
<gene>
    <name evidence="7" type="primary">menE</name>
    <name evidence="7" type="ORF">V8N49_14190</name>
</gene>
<evidence type="ECO:0000259" key="6">
    <source>
        <dbReference type="Pfam" id="PF13193"/>
    </source>
</evidence>
<evidence type="ECO:0000259" key="5">
    <source>
        <dbReference type="Pfam" id="PF00501"/>
    </source>
</evidence>
<accession>A0ABU8DH16</accession>
<reference evidence="7 8" key="1">
    <citation type="submission" date="2024-02" db="EMBL/GenBank/DDBJ databases">
        <title>First report Erwinia aphidicola in onion in Chile.</title>
        <authorList>
            <person name="Valenzuela M."/>
            <person name="Pena M."/>
            <person name="Dutta B."/>
        </authorList>
    </citation>
    <scope>NUCLEOTIDE SEQUENCE [LARGE SCALE GENOMIC DNA]</scope>
    <source>
        <strain evidence="7 8">QCJ3A</strain>
    </source>
</reference>
<dbReference type="EMBL" id="JBANEI010000009">
    <property type="protein sequence ID" value="MEI2682804.1"/>
    <property type="molecule type" value="Genomic_DNA"/>
</dbReference>
<dbReference type="EC" id="6.2.1.26" evidence="7"/>
<dbReference type="Pfam" id="PF13193">
    <property type="entry name" value="AMP-binding_C"/>
    <property type="match status" value="1"/>
</dbReference>